<keyword evidence="2" id="KW-1185">Reference proteome</keyword>
<protein>
    <submittedName>
        <fullName evidence="1">Uncharacterized protein</fullName>
    </submittedName>
</protein>
<organism evidence="1 2">
    <name type="scientific">Pistacia integerrima</name>
    <dbReference type="NCBI Taxonomy" id="434235"/>
    <lineage>
        <taxon>Eukaryota</taxon>
        <taxon>Viridiplantae</taxon>
        <taxon>Streptophyta</taxon>
        <taxon>Embryophyta</taxon>
        <taxon>Tracheophyta</taxon>
        <taxon>Spermatophyta</taxon>
        <taxon>Magnoliopsida</taxon>
        <taxon>eudicotyledons</taxon>
        <taxon>Gunneridae</taxon>
        <taxon>Pentapetalae</taxon>
        <taxon>rosids</taxon>
        <taxon>malvids</taxon>
        <taxon>Sapindales</taxon>
        <taxon>Anacardiaceae</taxon>
        <taxon>Pistacia</taxon>
    </lineage>
</organism>
<sequence length="302" mass="35646">MYTSNDSSIDLENPAASLRREIERIHRLSTKFCIFRVPNRLRSSNEKFYTPRIVSIGPLHHDTECFKAMEFYKRKCLKDFLERTKVSLEVFVEFIRKKESKLRAYYAENIALSSHDFVKMILVDASFIFEVLFGGFFGKGPIDDRVYNKPWLLMDVMNDLFVLENQLPFFILEDLLSLANIEIDHERVSMIKITHKFSCEYWDICKIENLDEEHYSKVGHFVDFVRIRALPSNLNVRKDSKYTTIPKKTTTSSVIKLRQAGVKLKIRTSKNLFNIRFSNGKLEIPLIRIRIHRSFVKKCFCF</sequence>
<accession>A0ACC0XSJ6</accession>
<dbReference type="Proteomes" id="UP001163603">
    <property type="component" value="Chromosome 11"/>
</dbReference>
<comment type="caution">
    <text evidence="1">The sequence shown here is derived from an EMBL/GenBank/DDBJ whole genome shotgun (WGS) entry which is preliminary data.</text>
</comment>
<evidence type="ECO:0000313" key="2">
    <source>
        <dbReference type="Proteomes" id="UP001163603"/>
    </source>
</evidence>
<gene>
    <name evidence="1" type="ORF">Pint_31145</name>
</gene>
<name>A0ACC0XSJ6_9ROSI</name>
<proteinExistence type="predicted"/>
<reference evidence="2" key="1">
    <citation type="journal article" date="2023" name="G3 (Bethesda)">
        <title>Genome assembly and association tests identify interacting loci associated with vigor, precocity, and sex in interspecific pistachio rootstocks.</title>
        <authorList>
            <person name="Palmer W."/>
            <person name="Jacygrad E."/>
            <person name="Sagayaradj S."/>
            <person name="Cavanaugh K."/>
            <person name="Han R."/>
            <person name="Bertier L."/>
            <person name="Beede B."/>
            <person name="Kafkas S."/>
            <person name="Golino D."/>
            <person name="Preece J."/>
            <person name="Michelmore R."/>
        </authorList>
    </citation>
    <scope>NUCLEOTIDE SEQUENCE [LARGE SCALE GENOMIC DNA]</scope>
</reference>
<evidence type="ECO:0000313" key="1">
    <source>
        <dbReference type="EMBL" id="KAJ0021351.1"/>
    </source>
</evidence>
<dbReference type="EMBL" id="CM047746">
    <property type="protein sequence ID" value="KAJ0021351.1"/>
    <property type="molecule type" value="Genomic_DNA"/>
</dbReference>